<reference evidence="11 12" key="1">
    <citation type="submission" date="2019-09" db="EMBL/GenBank/DDBJ databases">
        <title>Nocardioides panacisoli sp. nov., isolated from the soil of a ginseng field.</title>
        <authorList>
            <person name="Cho C."/>
        </authorList>
    </citation>
    <scope>NUCLEOTIDE SEQUENCE [LARGE SCALE GENOMIC DNA]</scope>
    <source>
        <strain evidence="11 12">BN130099</strain>
    </source>
</reference>
<name>A0A5B1LP41_9ACTN</name>
<keyword evidence="4 7" id="KW-0547">Nucleotide-binding</keyword>
<dbReference type="SUPFAM" id="SSF56112">
    <property type="entry name" value="Protein kinase-like (PK-like)"/>
    <property type="match status" value="1"/>
</dbReference>
<dbReference type="GO" id="GO:0004674">
    <property type="term" value="F:protein serine/threonine kinase activity"/>
    <property type="evidence" value="ECO:0007669"/>
    <property type="project" value="UniProtKB-KW"/>
</dbReference>
<accession>A0A5B1LP41</accession>
<evidence type="ECO:0000256" key="6">
    <source>
        <dbReference type="ARBA" id="ARBA00022840"/>
    </source>
</evidence>
<dbReference type="RefSeq" id="WP_149727000.1">
    <property type="nucleotide sequence ID" value="NZ_VUJV01000001.1"/>
</dbReference>
<dbReference type="GO" id="GO:0005524">
    <property type="term" value="F:ATP binding"/>
    <property type="evidence" value="ECO:0007669"/>
    <property type="project" value="UniProtKB-UniRule"/>
</dbReference>
<reference evidence="11 12" key="2">
    <citation type="submission" date="2019-09" db="EMBL/GenBank/DDBJ databases">
        <authorList>
            <person name="Jin C."/>
        </authorList>
    </citation>
    <scope>NUCLEOTIDE SEQUENCE [LARGE SCALE GENOMIC DNA]</scope>
    <source>
        <strain evidence="11 12">BN130099</strain>
    </source>
</reference>
<sequence length="721" mass="75106">MLPGVGSDFGRYRITGRLGRGGMGVVFSAVHRDLDRPVALKLLTPDLSGDDSYRHRFLREARILARLDSPHIVRVYDTGEQDGWLFIATQLINGGDLKQVLDTTGPLPIDAGIELVVQIAEGLAEAHEAGILHRDIKPSNVLLRQRSDGRRQAILCDLGIATVAGSESTLTVGVIGTPTYMSPERHQGEDATAASDIYALGCLLWATITGGPPYQGTPAEIFRGHVHGAVPQLELDQPHAATLNQVLATTMAKDPAARYESVAAVLTALRGIDPFAFGGSYRDDTTDTMRPPPVAAAPPVADGTIVVPYVESLGVPPSAPPVPPMDGFVGAGAVPLAEPSLEAPVPVFEPSVEMQPMSPPPPPPPAFPPPPPVAEPSVEVPLPPPPPVAEPSVEVPVEPSVEVPPVEAEEPAADTAPAGWAAAEAAPPAPPVALPTVAVPGSNPELTNARPPGTPLPPPPPGAFTPPPDPPKKRRRGALVVGFVALAVAAVLAAVLVVVAPWSGGGKGADEANADTPTGSGSVSESASESVTDPTTAPPDLPPKPDAPKVSVKAGYRSVAFKFAKVKSRDYDVAYQRVEGAEWIDSGREFSLPTVEGGDKGCTSVRVAFTNDAGTTASDAVRECGKSEPKALRVFRSTSPCDAEDEVAGHICRVYNVEITGFAPGSTEYMVILQPCAYNCRKPLEVGKDGRSLLDHAAIAYDGNTVEIQVGKLTQSVFVGG</sequence>
<evidence type="ECO:0000256" key="4">
    <source>
        <dbReference type="ARBA" id="ARBA00022741"/>
    </source>
</evidence>
<evidence type="ECO:0000313" key="11">
    <source>
        <dbReference type="EMBL" id="KAA1421540.1"/>
    </source>
</evidence>
<keyword evidence="12" id="KW-1185">Reference proteome</keyword>
<feature type="compositionally biased region" description="Low complexity" evidence="8">
    <location>
        <begin position="390"/>
        <end position="406"/>
    </location>
</feature>
<dbReference type="PROSITE" id="PS00108">
    <property type="entry name" value="PROTEIN_KINASE_ST"/>
    <property type="match status" value="1"/>
</dbReference>
<protein>
    <recommendedName>
        <fullName evidence="1">non-specific serine/threonine protein kinase</fullName>
        <ecNumber evidence="1">2.7.11.1</ecNumber>
    </recommendedName>
</protein>
<feature type="compositionally biased region" description="Low complexity" evidence="8">
    <location>
        <begin position="413"/>
        <end position="426"/>
    </location>
</feature>
<dbReference type="Pfam" id="PF00069">
    <property type="entry name" value="Pkinase"/>
    <property type="match status" value="1"/>
</dbReference>
<feature type="domain" description="Protein kinase" evidence="10">
    <location>
        <begin position="12"/>
        <end position="276"/>
    </location>
</feature>
<dbReference type="InterPro" id="IPR017441">
    <property type="entry name" value="Protein_kinase_ATP_BS"/>
</dbReference>
<dbReference type="PANTHER" id="PTHR43289">
    <property type="entry name" value="MITOGEN-ACTIVATED PROTEIN KINASE KINASE KINASE 20-RELATED"/>
    <property type="match status" value="1"/>
</dbReference>
<dbReference type="InterPro" id="IPR008271">
    <property type="entry name" value="Ser/Thr_kinase_AS"/>
</dbReference>
<keyword evidence="6 7" id="KW-0067">ATP-binding</keyword>
<comment type="caution">
    <text evidence="11">The sequence shown here is derived from an EMBL/GenBank/DDBJ whole genome shotgun (WGS) entry which is preliminary data.</text>
</comment>
<dbReference type="PROSITE" id="PS00107">
    <property type="entry name" value="PROTEIN_KINASE_ATP"/>
    <property type="match status" value="1"/>
</dbReference>
<keyword evidence="9" id="KW-0472">Membrane</keyword>
<dbReference type="PROSITE" id="PS50011">
    <property type="entry name" value="PROTEIN_KINASE_DOM"/>
    <property type="match status" value="1"/>
</dbReference>
<dbReference type="Gene3D" id="1.10.510.10">
    <property type="entry name" value="Transferase(Phosphotransferase) domain 1"/>
    <property type="match status" value="1"/>
</dbReference>
<dbReference type="PRINTS" id="PR01217">
    <property type="entry name" value="PRICHEXTENSN"/>
</dbReference>
<evidence type="ECO:0000256" key="3">
    <source>
        <dbReference type="ARBA" id="ARBA00022679"/>
    </source>
</evidence>
<evidence type="ECO:0000259" key="10">
    <source>
        <dbReference type="PROSITE" id="PS50011"/>
    </source>
</evidence>
<dbReference type="Gene3D" id="3.30.200.20">
    <property type="entry name" value="Phosphorylase Kinase, domain 1"/>
    <property type="match status" value="1"/>
</dbReference>
<feature type="region of interest" description="Disordered" evidence="8">
    <location>
        <begin position="351"/>
        <end position="473"/>
    </location>
</feature>
<feature type="transmembrane region" description="Helical" evidence="9">
    <location>
        <begin position="478"/>
        <end position="502"/>
    </location>
</feature>
<keyword evidence="3" id="KW-0808">Transferase</keyword>
<evidence type="ECO:0000256" key="5">
    <source>
        <dbReference type="ARBA" id="ARBA00022777"/>
    </source>
</evidence>
<feature type="binding site" evidence="7">
    <location>
        <position position="41"/>
    </location>
    <ligand>
        <name>ATP</name>
        <dbReference type="ChEBI" id="CHEBI:30616"/>
    </ligand>
</feature>
<dbReference type="CDD" id="cd14014">
    <property type="entry name" value="STKc_PknB_like"/>
    <property type="match status" value="1"/>
</dbReference>
<keyword evidence="9" id="KW-0812">Transmembrane</keyword>
<proteinExistence type="predicted"/>
<keyword evidence="5 11" id="KW-0418">Kinase</keyword>
<dbReference type="EMBL" id="VUJV01000001">
    <property type="protein sequence ID" value="KAA1421540.1"/>
    <property type="molecule type" value="Genomic_DNA"/>
</dbReference>
<dbReference type="SMART" id="SM00220">
    <property type="entry name" value="S_TKc"/>
    <property type="match status" value="1"/>
</dbReference>
<keyword evidence="9" id="KW-1133">Transmembrane helix</keyword>
<dbReference type="InterPro" id="IPR011009">
    <property type="entry name" value="Kinase-like_dom_sf"/>
</dbReference>
<evidence type="ECO:0000256" key="8">
    <source>
        <dbReference type="SAM" id="MobiDB-lite"/>
    </source>
</evidence>
<evidence type="ECO:0000256" key="1">
    <source>
        <dbReference type="ARBA" id="ARBA00012513"/>
    </source>
</evidence>
<feature type="compositionally biased region" description="Low complexity" evidence="8">
    <location>
        <begin position="518"/>
        <end position="535"/>
    </location>
</feature>
<dbReference type="PANTHER" id="PTHR43289:SF6">
    <property type="entry name" value="SERINE_THREONINE-PROTEIN KINASE NEKL-3"/>
    <property type="match status" value="1"/>
</dbReference>
<evidence type="ECO:0000256" key="2">
    <source>
        <dbReference type="ARBA" id="ARBA00022527"/>
    </source>
</evidence>
<dbReference type="EC" id="2.7.11.1" evidence="1"/>
<feature type="compositionally biased region" description="Pro residues" evidence="8">
    <location>
        <begin position="536"/>
        <end position="545"/>
    </location>
</feature>
<evidence type="ECO:0000256" key="7">
    <source>
        <dbReference type="PROSITE-ProRule" id="PRU10141"/>
    </source>
</evidence>
<dbReference type="Proteomes" id="UP000325003">
    <property type="component" value="Unassembled WGS sequence"/>
</dbReference>
<keyword evidence="2 11" id="KW-0723">Serine/threonine-protein kinase</keyword>
<evidence type="ECO:0000256" key="9">
    <source>
        <dbReference type="SAM" id="Phobius"/>
    </source>
</evidence>
<dbReference type="AlphaFoldDB" id="A0A5B1LP41"/>
<dbReference type="InterPro" id="IPR000719">
    <property type="entry name" value="Prot_kinase_dom"/>
</dbReference>
<feature type="compositionally biased region" description="Pro residues" evidence="8">
    <location>
        <begin position="357"/>
        <end position="374"/>
    </location>
</feature>
<organism evidence="11 12">
    <name type="scientific">Nocardioides humilatus</name>
    <dbReference type="NCBI Taxonomy" id="2607660"/>
    <lineage>
        <taxon>Bacteria</taxon>
        <taxon>Bacillati</taxon>
        <taxon>Actinomycetota</taxon>
        <taxon>Actinomycetes</taxon>
        <taxon>Propionibacteriales</taxon>
        <taxon>Nocardioidaceae</taxon>
        <taxon>Nocardioides</taxon>
    </lineage>
</organism>
<gene>
    <name evidence="11" type="ORF">F0U44_04440</name>
</gene>
<feature type="region of interest" description="Disordered" evidence="8">
    <location>
        <begin position="504"/>
        <end position="550"/>
    </location>
</feature>
<feature type="compositionally biased region" description="Pro residues" evidence="8">
    <location>
        <begin position="452"/>
        <end position="469"/>
    </location>
</feature>
<evidence type="ECO:0000313" key="12">
    <source>
        <dbReference type="Proteomes" id="UP000325003"/>
    </source>
</evidence>